<name>A0A1X6NCH3_9APHY</name>
<dbReference type="Proteomes" id="UP000194127">
    <property type="component" value="Unassembled WGS sequence"/>
</dbReference>
<dbReference type="RefSeq" id="XP_024342986.1">
    <property type="nucleotide sequence ID" value="XM_024484135.1"/>
</dbReference>
<evidence type="ECO:0000313" key="2">
    <source>
        <dbReference type="Proteomes" id="UP000194127"/>
    </source>
</evidence>
<proteinExistence type="predicted"/>
<keyword evidence="2" id="KW-1185">Reference proteome</keyword>
<dbReference type="OrthoDB" id="2804830at2759"/>
<organism evidence="1 2">
    <name type="scientific">Postia placenta MAD-698-R-SB12</name>
    <dbReference type="NCBI Taxonomy" id="670580"/>
    <lineage>
        <taxon>Eukaryota</taxon>
        <taxon>Fungi</taxon>
        <taxon>Dikarya</taxon>
        <taxon>Basidiomycota</taxon>
        <taxon>Agaricomycotina</taxon>
        <taxon>Agaricomycetes</taxon>
        <taxon>Polyporales</taxon>
        <taxon>Adustoporiaceae</taxon>
        <taxon>Rhodonia</taxon>
    </lineage>
</organism>
<dbReference type="GeneID" id="36329084"/>
<evidence type="ECO:0000313" key="1">
    <source>
        <dbReference type="EMBL" id="OSX66192.1"/>
    </source>
</evidence>
<dbReference type="EMBL" id="KZ110592">
    <property type="protein sequence ID" value="OSX66192.1"/>
    <property type="molecule type" value="Genomic_DNA"/>
</dbReference>
<protein>
    <submittedName>
        <fullName evidence="1">Uncharacterized protein</fullName>
    </submittedName>
</protein>
<reference evidence="1 2" key="1">
    <citation type="submission" date="2017-04" db="EMBL/GenBank/DDBJ databases">
        <title>Genome Sequence of the Model Brown-Rot Fungus Postia placenta SB12.</title>
        <authorList>
            <consortium name="DOE Joint Genome Institute"/>
            <person name="Gaskell J."/>
            <person name="Kersten P."/>
            <person name="Larrondo L.F."/>
            <person name="Canessa P."/>
            <person name="Martinez D."/>
            <person name="Hibbett D."/>
            <person name="Schmoll M."/>
            <person name="Kubicek C.P."/>
            <person name="Martinez A.T."/>
            <person name="Yadav J."/>
            <person name="Master E."/>
            <person name="Magnuson J.K."/>
            <person name="James T."/>
            <person name="Yaver D."/>
            <person name="Berka R."/>
            <person name="Labutti K."/>
            <person name="Lipzen A."/>
            <person name="Aerts A."/>
            <person name="Barry K."/>
            <person name="Henrissat B."/>
            <person name="Blanchette R."/>
            <person name="Grigoriev I."/>
            <person name="Cullen D."/>
        </authorList>
    </citation>
    <scope>NUCLEOTIDE SEQUENCE [LARGE SCALE GENOMIC DNA]</scope>
    <source>
        <strain evidence="1 2">MAD-698-R-SB12</strain>
    </source>
</reference>
<gene>
    <name evidence="1" type="ORF">POSPLADRAFT_1131823</name>
</gene>
<accession>A0A1X6NCH3</accession>
<dbReference type="AlphaFoldDB" id="A0A1X6NCH3"/>
<sequence>MCPAASSTSSWEEIVQLRPTGLADVEDLLDLGGTLVSVFPHGEGFKLNFAVDAGGNAAQVPIPGAVCQTLEQHGKLRSSAFFTNRLVCTEFGQLYLSHCFIIEVAKAGFGSHDKSCLICKGGHYSLNPELH</sequence>